<name>A0A015IZT6_RHIIW</name>
<dbReference type="AlphaFoldDB" id="A0A015IZT6"/>
<reference evidence="2 3" key="1">
    <citation type="submission" date="2014-02" db="EMBL/GenBank/DDBJ databases">
        <title>Single nucleus genome sequencing reveals high similarity among nuclei of an endomycorrhizal fungus.</title>
        <authorList>
            <person name="Lin K."/>
            <person name="Geurts R."/>
            <person name="Zhang Z."/>
            <person name="Limpens E."/>
            <person name="Saunders D.G."/>
            <person name="Mu D."/>
            <person name="Pang E."/>
            <person name="Cao H."/>
            <person name="Cha H."/>
            <person name="Lin T."/>
            <person name="Zhou Q."/>
            <person name="Shang Y."/>
            <person name="Li Y."/>
            <person name="Ivanov S."/>
            <person name="Sharma T."/>
            <person name="Velzen R.V."/>
            <person name="Ruijter N.D."/>
            <person name="Aanen D.K."/>
            <person name="Win J."/>
            <person name="Kamoun S."/>
            <person name="Bisseling T."/>
            <person name="Huang S."/>
        </authorList>
    </citation>
    <scope>NUCLEOTIDE SEQUENCE [LARGE SCALE GENOMIC DNA]</scope>
    <source>
        <strain evidence="3">DAOM197198w</strain>
    </source>
</reference>
<evidence type="ECO:0000313" key="3">
    <source>
        <dbReference type="Proteomes" id="UP000022910"/>
    </source>
</evidence>
<proteinExistence type="predicted"/>
<comment type="caution">
    <text evidence="2">The sequence shown here is derived from an EMBL/GenBank/DDBJ whole genome shotgun (WGS) entry which is preliminary data.</text>
</comment>
<feature type="signal peptide" evidence="1">
    <location>
        <begin position="1"/>
        <end position="22"/>
    </location>
</feature>
<dbReference type="Proteomes" id="UP000022910">
    <property type="component" value="Unassembled WGS sequence"/>
</dbReference>
<keyword evidence="1" id="KW-0732">Signal</keyword>
<protein>
    <submittedName>
        <fullName evidence="2">Uncharacterized protein</fullName>
    </submittedName>
</protein>
<sequence length="185" mass="20651">MRVFTLMLVLTLTLGFLTTAESYAIPKIFKNVLMYQRQWDKIGPFMEKQIPQYVKGAETFSGLKQLYGNALKTFRTGMSYGWRFKNIGLADALRTFDIAKIEQAVFRNLDKLSTNAVYRLSDKIDNALRYGVRVGGKPVEVTIEMIAYEMGVTAQVEGVSAIDTAIIGISEEEAVSVLAAFVIAE</sequence>
<feature type="chain" id="PRO_5001474305" evidence="1">
    <location>
        <begin position="23"/>
        <end position="185"/>
    </location>
</feature>
<dbReference type="EMBL" id="JEMT01026120">
    <property type="protein sequence ID" value="EXX59940.1"/>
    <property type="molecule type" value="Genomic_DNA"/>
</dbReference>
<keyword evidence="3" id="KW-1185">Reference proteome</keyword>
<organism evidence="2 3">
    <name type="scientific">Rhizophagus irregularis (strain DAOM 197198w)</name>
    <name type="common">Glomus intraradices</name>
    <dbReference type="NCBI Taxonomy" id="1432141"/>
    <lineage>
        <taxon>Eukaryota</taxon>
        <taxon>Fungi</taxon>
        <taxon>Fungi incertae sedis</taxon>
        <taxon>Mucoromycota</taxon>
        <taxon>Glomeromycotina</taxon>
        <taxon>Glomeromycetes</taxon>
        <taxon>Glomerales</taxon>
        <taxon>Glomeraceae</taxon>
        <taxon>Rhizophagus</taxon>
    </lineage>
</organism>
<dbReference type="HOGENOM" id="CLU_106839_0_0_1"/>
<evidence type="ECO:0000256" key="1">
    <source>
        <dbReference type="SAM" id="SignalP"/>
    </source>
</evidence>
<evidence type="ECO:0000313" key="2">
    <source>
        <dbReference type="EMBL" id="EXX59940.1"/>
    </source>
</evidence>
<gene>
    <name evidence="2" type="ORF">RirG_184460</name>
</gene>
<dbReference type="OrthoDB" id="2392413at2759"/>
<accession>A0A015IZT6</accession>